<accession>K6W7S0</accession>
<dbReference type="OrthoDB" id="581608at2"/>
<comment type="similarity">
    <text evidence="1">Belongs to the TfdA dioxygenase family.</text>
</comment>
<keyword evidence="2" id="KW-0479">Metal-binding</keyword>
<gene>
    <name evidence="7" type="ORF">KILIM_017_00860</name>
</gene>
<dbReference type="GO" id="GO:0046872">
    <property type="term" value="F:metal ion binding"/>
    <property type="evidence" value="ECO:0007669"/>
    <property type="project" value="UniProtKB-KW"/>
</dbReference>
<dbReference type="PANTHER" id="PTHR30468:SF1">
    <property type="entry name" value="ALPHA-KETOGLUTARATE-DEPENDENT SULFONATE DIOXYGENASE"/>
    <property type="match status" value="1"/>
</dbReference>
<comment type="caution">
    <text evidence="7">The sequence shown here is derived from an EMBL/GenBank/DDBJ whole genome shotgun (WGS) entry which is preliminary data.</text>
</comment>
<keyword evidence="8" id="KW-1185">Reference proteome</keyword>
<dbReference type="PANTHER" id="PTHR30468">
    <property type="entry name" value="ALPHA-KETOGLUTARATE-DEPENDENT SULFONATE DIOXYGENASE"/>
    <property type="match status" value="1"/>
</dbReference>
<dbReference type="AlphaFoldDB" id="K6W7S0"/>
<keyword evidence="3 7" id="KW-0223">Dioxygenase</keyword>
<dbReference type="InterPro" id="IPR042098">
    <property type="entry name" value="TauD-like_sf"/>
</dbReference>
<dbReference type="InterPro" id="IPR051323">
    <property type="entry name" value="AtsK-like"/>
</dbReference>
<dbReference type="SUPFAM" id="SSF51197">
    <property type="entry name" value="Clavaminate synthase-like"/>
    <property type="match status" value="1"/>
</dbReference>
<dbReference type="InterPro" id="IPR003819">
    <property type="entry name" value="TauD/TfdA-like"/>
</dbReference>
<organism evidence="7 8">
    <name type="scientific">Kineosphaera limosa NBRC 100340</name>
    <dbReference type="NCBI Taxonomy" id="1184609"/>
    <lineage>
        <taxon>Bacteria</taxon>
        <taxon>Bacillati</taxon>
        <taxon>Actinomycetota</taxon>
        <taxon>Actinomycetes</taxon>
        <taxon>Micrococcales</taxon>
        <taxon>Dermatophilaceae</taxon>
        <taxon>Kineosphaera</taxon>
    </lineage>
</organism>
<evidence type="ECO:0000313" key="8">
    <source>
        <dbReference type="Proteomes" id="UP000008366"/>
    </source>
</evidence>
<keyword evidence="5" id="KW-0408">Iron</keyword>
<protein>
    <submittedName>
        <fullName evidence="7">Putative dioxygenase</fullName>
    </submittedName>
</protein>
<evidence type="ECO:0000256" key="3">
    <source>
        <dbReference type="ARBA" id="ARBA00022964"/>
    </source>
</evidence>
<evidence type="ECO:0000313" key="7">
    <source>
        <dbReference type="EMBL" id="GAB95240.1"/>
    </source>
</evidence>
<evidence type="ECO:0000256" key="2">
    <source>
        <dbReference type="ARBA" id="ARBA00022723"/>
    </source>
</evidence>
<evidence type="ECO:0000256" key="1">
    <source>
        <dbReference type="ARBA" id="ARBA00005896"/>
    </source>
</evidence>
<evidence type="ECO:0000256" key="4">
    <source>
        <dbReference type="ARBA" id="ARBA00023002"/>
    </source>
</evidence>
<dbReference type="STRING" id="1184609.KILIM_017_00860"/>
<proteinExistence type="inferred from homology"/>
<sequence>MSLTATRPHPSTTPVPPQWEVNRLTATLGAEIIGIDLGEVSRDDEQFAALQTLLLTHKVLFFRDQEMSRGEHVALAERFGPLEAHPVAPSDPEHPGLVRIYKDVDSPADRYENAYHSDGSWREEPAMGSILRCVECPPVGGDTIWVDMVRAYADLPQQVKEQIGDLRARHSIEATFGAILPSDRRHGLKAKYPDAEHPVVRTHPETGEQILYVNSFTTHFVNFHTPERVTHGIDFVQNAPALLSYLQNRATIPDYQVRWRWTPNSVAIWDNRSTQHYAVMDYWPGRRRMERAGICGDRPF</sequence>
<evidence type="ECO:0000259" key="6">
    <source>
        <dbReference type="Pfam" id="PF02668"/>
    </source>
</evidence>
<dbReference type="Pfam" id="PF02668">
    <property type="entry name" value="TauD"/>
    <property type="match status" value="1"/>
</dbReference>
<dbReference type="eggNOG" id="COG2175">
    <property type="taxonomic scope" value="Bacteria"/>
</dbReference>
<name>K6W7S0_9MICO</name>
<dbReference type="GO" id="GO:0005737">
    <property type="term" value="C:cytoplasm"/>
    <property type="evidence" value="ECO:0007669"/>
    <property type="project" value="TreeGrafter"/>
</dbReference>
<dbReference type="RefSeq" id="WP_006591772.1">
    <property type="nucleotide sequence ID" value="NZ_BAHD01000017.1"/>
</dbReference>
<dbReference type="GO" id="GO:0016706">
    <property type="term" value="F:2-oxoglutarate-dependent dioxygenase activity"/>
    <property type="evidence" value="ECO:0007669"/>
    <property type="project" value="TreeGrafter"/>
</dbReference>
<keyword evidence="4" id="KW-0560">Oxidoreductase</keyword>
<reference evidence="7 8" key="1">
    <citation type="submission" date="2012-08" db="EMBL/GenBank/DDBJ databases">
        <title>Whole genome shotgun sequence of Kineosphaera limosa NBRC 100340.</title>
        <authorList>
            <person name="Yoshida I."/>
            <person name="Isaki S."/>
            <person name="Hosoyama A."/>
            <person name="Tsuchikane K."/>
            <person name="Katsumata H."/>
            <person name="Ando Y."/>
            <person name="Ohji S."/>
            <person name="Hamada M."/>
            <person name="Tamura T."/>
            <person name="Yamazoe A."/>
            <person name="Yamazaki S."/>
            <person name="Fujita N."/>
        </authorList>
    </citation>
    <scope>NUCLEOTIDE SEQUENCE [LARGE SCALE GENOMIC DNA]</scope>
    <source>
        <strain evidence="7 8">NBRC 100340</strain>
    </source>
</reference>
<dbReference type="Proteomes" id="UP000008366">
    <property type="component" value="Unassembled WGS sequence"/>
</dbReference>
<evidence type="ECO:0000256" key="5">
    <source>
        <dbReference type="ARBA" id="ARBA00023004"/>
    </source>
</evidence>
<feature type="domain" description="TauD/TfdA-like" evidence="6">
    <location>
        <begin position="21"/>
        <end position="292"/>
    </location>
</feature>
<dbReference type="EMBL" id="BAHD01000017">
    <property type="protein sequence ID" value="GAB95240.1"/>
    <property type="molecule type" value="Genomic_DNA"/>
</dbReference>
<dbReference type="Gene3D" id="3.60.130.10">
    <property type="entry name" value="Clavaminate synthase-like"/>
    <property type="match status" value="1"/>
</dbReference>